<dbReference type="RefSeq" id="WP_013329097.1">
    <property type="nucleotide sequence ID" value="NC_014507.1"/>
</dbReference>
<dbReference type="PANTHER" id="PTHR41523:SF8">
    <property type="entry name" value="ETHYLENE RESPONSE SENSOR PROTEIN"/>
    <property type="match status" value="1"/>
</dbReference>
<dbReference type="Proteomes" id="UP000006565">
    <property type="component" value="Chromosome"/>
</dbReference>
<keyword evidence="8" id="KW-1133">Transmembrane helix</keyword>
<evidence type="ECO:0000259" key="9">
    <source>
        <dbReference type="PROSITE" id="PS50109"/>
    </source>
</evidence>
<comment type="catalytic activity">
    <reaction evidence="1">
        <text>ATP + protein L-histidine = ADP + protein N-phospho-L-histidine.</text>
        <dbReference type="EC" id="2.7.13.3"/>
    </reaction>
</comment>
<dbReference type="GO" id="GO:0004673">
    <property type="term" value="F:protein histidine kinase activity"/>
    <property type="evidence" value="ECO:0007669"/>
    <property type="project" value="UniProtKB-EC"/>
</dbReference>
<dbReference type="InterPro" id="IPR003594">
    <property type="entry name" value="HATPase_dom"/>
</dbReference>
<dbReference type="SUPFAM" id="SSF55874">
    <property type="entry name" value="ATPase domain of HSP90 chaperone/DNA topoisomerase II/histidine kinase"/>
    <property type="match status" value="1"/>
</dbReference>
<accession>E1RD19</accession>
<gene>
    <name evidence="10" type="ordered locus">Mpet_1153</name>
</gene>
<dbReference type="InterPro" id="IPR005467">
    <property type="entry name" value="His_kinase_dom"/>
</dbReference>
<evidence type="ECO:0000256" key="2">
    <source>
        <dbReference type="ARBA" id="ARBA00012438"/>
    </source>
</evidence>
<dbReference type="Gene3D" id="3.30.450.20">
    <property type="entry name" value="PAS domain"/>
    <property type="match status" value="1"/>
</dbReference>
<keyword evidence="8" id="KW-0812">Transmembrane</keyword>
<dbReference type="InterPro" id="IPR036890">
    <property type="entry name" value="HATPase_C_sf"/>
</dbReference>
<dbReference type="KEGG" id="mpi:Mpet_1153"/>
<dbReference type="Pfam" id="PF04392">
    <property type="entry name" value="ABC_sub_bind"/>
    <property type="match status" value="1"/>
</dbReference>
<dbReference type="PANTHER" id="PTHR41523">
    <property type="entry name" value="TWO-COMPONENT SYSTEM SENSOR PROTEIN"/>
    <property type="match status" value="1"/>
</dbReference>
<evidence type="ECO:0000256" key="5">
    <source>
        <dbReference type="ARBA" id="ARBA00022741"/>
    </source>
</evidence>
<dbReference type="Pfam" id="PF07568">
    <property type="entry name" value="HisKA_2"/>
    <property type="match status" value="1"/>
</dbReference>
<dbReference type="STRING" id="679926.Mpet_1153"/>
<keyword evidence="6 10" id="KW-0418">Kinase</keyword>
<evidence type="ECO:0000313" key="10">
    <source>
        <dbReference type="EMBL" id="ADN35919.1"/>
    </source>
</evidence>
<dbReference type="Gene3D" id="3.30.565.10">
    <property type="entry name" value="Histidine kinase-like ATPase, C-terminal domain"/>
    <property type="match status" value="1"/>
</dbReference>
<dbReference type="InterPro" id="IPR007487">
    <property type="entry name" value="ABC_transpt-TYRBP-like"/>
</dbReference>
<name>E1RD19_METP4</name>
<feature type="transmembrane region" description="Helical" evidence="8">
    <location>
        <begin position="352"/>
        <end position="373"/>
    </location>
</feature>
<evidence type="ECO:0000256" key="6">
    <source>
        <dbReference type="ARBA" id="ARBA00022777"/>
    </source>
</evidence>
<evidence type="ECO:0000256" key="3">
    <source>
        <dbReference type="ARBA" id="ARBA00022553"/>
    </source>
</evidence>
<keyword evidence="8" id="KW-0472">Membrane</keyword>
<organism evidence="10 11">
    <name type="scientific">Methanolacinia petrolearia (strain DSM 11571 / OCM 486 / SEBR 4847)</name>
    <name type="common">Methanoplanus petrolearius</name>
    <dbReference type="NCBI Taxonomy" id="679926"/>
    <lineage>
        <taxon>Archaea</taxon>
        <taxon>Methanobacteriati</taxon>
        <taxon>Methanobacteriota</taxon>
        <taxon>Stenosarchaea group</taxon>
        <taxon>Methanomicrobia</taxon>
        <taxon>Methanomicrobiales</taxon>
        <taxon>Methanomicrobiaceae</taxon>
        <taxon>Methanolacinia</taxon>
    </lineage>
</organism>
<proteinExistence type="predicted"/>
<evidence type="ECO:0000256" key="4">
    <source>
        <dbReference type="ARBA" id="ARBA00022679"/>
    </source>
</evidence>
<keyword evidence="4" id="KW-0808">Transferase</keyword>
<reference evidence="10 11" key="1">
    <citation type="journal article" date="2010" name="Stand. Genomic Sci.">
        <title>Complete genome sequence of Methanoplanus petrolearius type strain (SEBR 4847).</title>
        <authorList>
            <person name="Brambilla E."/>
            <person name="Djao O.D."/>
            <person name="Daligault H."/>
            <person name="Lapidus A."/>
            <person name="Lucas S."/>
            <person name="Hammon N."/>
            <person name="Nolan M."/>
            <person name="Tice H."/>
            <person name="Cheng J.F."/>
            <person name="Han C."/>
            <person name="Tapia R."/>
            <person name="Goodwin L."/>
            <person name="Pitluck S."/>
            <person name="Liolios K."/>
            <person name="Ivanova N."/>
            <person name="Mavromatis K."/>
            <person name="Mikhailova N."/>
            <person name="Pati A."/>
            <person name="Chen A."/>
            <person name="Palaniappan K."/>
            <person name="Land M."/>
            <person name="Hauser L."/>
            <person name="Chang Y.J."/>
            <person name="Jeffries C.D."/>
            <person name="Rohde M."/>
            <person name="Spring S."/>
            <person name="Sikorski J."/>
            <person name="Goker M."/>
            <person name="Woyke T."/>
            <person name="Bristow J."/>
            <person name="Eisen J.A."/>
            <person name="Markowitz V."/>
            <person name="Hugenholtz P."/>
            <person name="Kyrpides N.C."/>
            <person name="Klenk H.P."/>
        </authorList>
    </citation>
    <scope>NUCLEOTIDE SEQUENCE [LARGE SCALE GENOMIC DNA]</scope>
    <source>
        <strain evidence="11">DSM 11571 / OCM 486 / SEBR 4847</strain>
    </source>
</reference>
<dbReference type="GO" id="GO:0005524">
    <property type="term" value="F:ATP binding"/>
    <property type="evidence" value="ECO:0007669"/>
    <property type="project" value="UniProtKB-KW"/>
</dbReference>
<keyword evidence="11" id="KW-1185">Reference proteome</keyword>
<dbReference type="EMBL" id="CP002117">
    <property type="protein sequence ID" value="ADN35919.1"/>
    <property type="molecule type" value="Genomic_DNA"/>
</dbReference>
<dbReference type="HOGENOM" id="CLU_033622_0_0_2"/>
<dbReference type="EC" id="2.7.13.3" evidence="2"/>
<keyword evidence="3" id="KW-0597">Phosphoprotein</keyword>
<evidence type="ECO:0000256" key="1">
    <source>
        <dbReference type="ARBA" id="ARBA00000085"/>
    </source>
</evidence>
<keyword evidence="7" id="KW-0067">ATP-binding</keyword>
<dbReference type="AlphaFoldDB" id="E1RD19"/>
<protein>
    <recommendedName>
        <fullName evidence="2">histidine kinase</fullName>
        <ecNumber evidence="2">2.7.13.3</ecNumber>
    </recommendedName>
</protein>
<evidence type="ECO:0000256" key="8">
    <source>
        <dbReference type="SAM" id="Phobius"/>
    </source>
</evidence>
<keyword evidence="5" id="KW-0547">Nucleotide-binding</keyword>
<dbReference type="SMART" id="SM00387">
    <property type="entry name" value="HATPase_c"/>
    <property type="match status" value="1"/>
</dbReference>
<dbReference type="Pfam" id="PF02518">
    <property type="entry name" value="HATPase_c"/>
    <property type="match status" value="1"/>
</dbReference>
<sequence length="591" mass="67125" precursor="true">MGRFWAAVFFLLIVVTIIPGHGSCLEENDPDQILYINSYDFDFSWSKLMADGVHDGIISGLNESEKPGVYVLTEFMDSKFISDDTHFRNLYNLYSYKLRDNRPGVIIVSDDNALRFMREYGDEMFPGVPVVFTGINDYDSILDDLPANYTGIIEKIPIEENIDLVLRLHPDLNTIYFVIDDTFTGKTIRRQTENITKKYENRIEIRYSGQELSTGEILREVQELPDNSAVIFFTYSVLNEKGDKMYPDRYIMTLMNQDRIPVYTVMDQYNDLGVSGGYQESAYELGKMASQMAMEIIKGTDPNDIPVVTDIPSKIELNYDDIKKYNIKDGNIPPETEFFNKPSYMVSIPKNFVTAIVILILSLAAILLISLVYNNRLKKTEIELNESLEEKNILLREVHHRVKNNLAVITSLVDMQFINSENAETKQKLRDMGNRIISMSIIYDNLSQSGNLSKINIRTVFMTLGEKLIQDYSMGIDIHFEVTGDDCLISPDKAVPLSLVINEIIGNSLKFAFKGKKSGEIRINYTCKDKTLNMRISDNGIGIDRSYIEGETESIGLDLIRNIVSLQLNGTAEIHSDGGTIWIISLPADNN</sequence>
<dbReference type="PROSITE" id="PS50109">
    <property type="entry name" value="HIS_KIN"/>
    <property type="match status" value="1"/>
</dbReference>
<dbReference type="GeneID" id="9743618"/>
<evidence type="ECO:0000313" key="11">
    <source>
        <dbReference type="Proteomes" id="UP000006565"/>
    </source>
</evidence>
<dbReference type="OrthoDB" id="135748at2157"/>
<evidence type="ECO:0000256" key="7">
    <source>
        <dbReference type="ARBA" id="ARBA00022840"/>
    </source>
</evidence>
<dbReference type="Gene3D" id="3.40.50.2300">
    <property type="match status" value="2"/>
</dbReference>
<dbReference type="eggNOG" id="arCOG02335">
    <property type="taxonomic scope" value="Archaea"/>
</dbReference>
<dbReference type="InterPro" id="IPR011495">
    <property type="entry name" value="Sig_transdc_His_kin_sub2_dim/P"/>
</dbReference>
<feature type="domain" description="Histidine kinase" evidence="9">
    <location>
        <begin position="397"/>
        <end position="590"/>
    </location>
</feature>